<organism evidence="1 2">
    <name type="scientific">Pseudomonas flexibilis</name>
    <dbReference type="NCBI Taxonomy" id="706570"/>
    <lineage>
        <taxon>Bacteria</taxon>
        <taxon>Pseudomonadati</taxon>
        <taxon>Pseudomonadota</taxon>
        <taxon>Gammaproteobacteria</taxon>
        <taxon>Pseudomonadales</taxon>
        <taxon>Pseudomonadaceae</taxon>
        <taxon>Pseudomonas</taxon>
    </lineage>
</organism>
<name>A0A0B3C174_9PSED</name>
<dbReference type="STRING" id="706570.PT85_03685"/>
<keyword evidence="2" id="KW-1185">Reference proteome</keyword>
<gene>
    <name evidence="1" type="ORF">PT85_03685</name>
</gene>
<comment type="caution">
    <text evidence="1">The sequence shown here is derived from an EMBL/GenBank/DDBJ whole genome shotgun (WGS) entry which is preliminary data.</text>
</comment>
<reference evidence="1 2" key="1">
    <citation type="submission" date="2014-11" db="EMBL/GenBank/DDBJ databases">
        <title>Genome sequence of Pseudomonas tuomuerensis JCM 14085.</title>
        <authorList>
            <person name="Shin S.-K."/>
            <person name="Yi H."/>
        </authorList>
    </citation>
    <scope>NUCLEOTIDE SEQUENCE [LARGE SCALE GENOMIC DNA]</scope>
    <source>
        <strain evidence="1 2">JCM 14085</strain>
    </source>
</reference>
<accession>A0A0B3C174</accession>
<dbReference type="Proteomes" id="UP000030980">
    <property type="component" value="Unassembled WGS sequence"/>
</dbReference>
<evidence type="ECO:0000313" key="1">
    <source>
        <dbReference type="EMBL" id="KHO66659.1"/>
    </source>
</evidence>
<dbReference type="EMBL" id="JTAK01000001">
    <property type="protein sequence ID" value="KHO66659.1"/>
    <property type="molecule type" value="Genomic_DNA"/>
</dbReference>
<dbReference type="AlphaFoldDB" id="A0A0B3C174"/>
<dbReference type="InterPro" id="IPR009225">
    <property type="entry name" value="Phage_head_completion_GpL"/>
</dbReference>
<protein>
    <submittedName>
        <fullName evidence="1">Head completion/stabilization protein</fullName>
    </submittedName>
</protein>
<proteinExistence type="predicted"/>
<dbReference type="OrthoDB" id="6312934at2"/>
<sequence>MSGFIATGTAEAFTLTNDGFWPDIDADHLRASLRMDGTVSNARLELAAVNAMLSVNRELAHLQAEYQADGYATLADVPAAELQGLSGLIHLYRRAIYCTAGAELAERYRTFDATAAGNQRADDLTPSIDEYRRDARYAIRDLLGITHSTVELI</sequence>
<evidence type="ECO:0000313" key="2">
    <source>
        <dbReference type="Proteomes" id="UP000030980"/>
    </source>
</evidence>
<dbReference type="RefSeq" id="WP_039605937.1">
    <property type="nucleotide sequence ID" value="NZ_FMUP01000005.1"/>
</dbReference>
<dbReference type="Pfam" id="PF05926">
    <property type="entry name" value="Phage_GPL"/>
    <property type="match status" value="1"/>
</dbReference>